<keyword evidence="1" id="KW-0472">Membrane</keyword>
<proteinExistence type="predicted"/>
<keyword evidence="1" id="KW-1133">Transmembrane helix</keyword>
<accession>A0A846ZR79</accession>
<organism evidence="2 3">
    <name type="scientific">Oleiagrimonas citrea</name>
    <dbReference type="NCBI Taxonomy" id="1665687"/>
    <lineage>
        <taxon>Bacteria</taxon>
        <taxon>Pseudomonadati</taxon>
        <taxon>Pseudomonadota</taxon>
        <taxon>Gammaproteobacteria</taxon>
        <taxon>Lysobacterales</taxon>
        <taxon>Rhodanobacteraceae</taxon>
        <taxon>Oleiagrimonas</taxon>
    </lineage>
</organism>
<evidence type="ECO:0000256" key="1">
    <source>
        <dbReference type="SAM" id="Phobius"/>
    </source>
</evidence>
<gene>
    <name evidence="2" type="ORF">HF690_13280</name>
</gene>
<dbReference type="InterPro" id="IPR021313">
    <property type="entry name" value="DUF2909"/>
</dbReference>
<reference evidence="2 3" key="1">
    <citation type="journal article" date="2017" name="Int. J. Syst. Evol. Microbiol.">
        <title>Oleiagrimonas citrea sp. nov., a marine bacterium isolated from tidal flat sediment and emended description of the genus Oleiagrimonas Fang et al. 2015 and Oleiagrimonas soli.</title>
        <authorList>
            <person name="Yang S.H."/>
            <person name="Seo H.S."/>
            <person name="Seong C.N."/>
            <person name="Kwon K.K."/>
        </authorList>
    </citation>
    <scope>NUCLEOTIDE SEQUENCE [LARGE SCALE GENOMIC DNA]</scope>
    <source>
        <strain evidence="2 3">MEBiC09124</strain>
    </source>
</reference>
<keyword evidence="1 2" id="KW-0812">Transmembrane</keyword>
<keyword evidence="3" id="KW-1185">Reference proteome</keyword>
<dbReference type="Proteomes" id="UP000541636">
    <property type="component" value="Unassembled WGS sequence"/>
</dbReference>
<dbReference type="EMBL" id="JAAZQD010000005">
    <property type="protein sequence ID" value="NKZ39923.1"/>
    <property type="molecule type" value="Genomic_DNA"/>
</dbReference>
<dbReference type="Pfam" id="PF11137">
    <property type="entry name" value="DUF2909"/>
    <property type="match status" value="1"/>
</dbReference>
<dbReference type="NCBIfam" id="NF033233">
    <property type="entry name" value="twin_helix"/>
    <property type="match status" value="1"/>
</dbReference>
<name>A0A846ZR79_9GAMM</name>
<sequence length="99" mass="10712">MKGGADPSCSGLQSRRYTAELESHWNHPVETATKVVIMIVVAIVIFNLGQALFFMMKGSGDSDRVVKALTRRIALSLLAIVLVIISIWAGWIHPHGVGG</sequence>
<comment type="caution">
    <text evidence="2">The sequence shown here is derived from an EMBL/GenBank/DDBJ whole genome shotgun (WGS) entry which is preliminary data.</text>
</comment>
<evidence type="ECO:0000313" key="3">
    <source>
        <dbReference type="Proteomes" id="UP000541636"/>
    </source>
</evidence>
<feature type="transmembrane region" description="Helical" evidence="1">
    <location>
        <begin position="74"/>
        <end position="93"/>
    </location>
</feature>
<evidence type="ECO:0000313" key="2">
    <source>
        <dbReference type="EMBL" id="NKZ39923.1"/>
    </source>
</evidence>
<feature type="transmembrane region" description="Helical" evidence="1">
    <location>
        <begin position="35"/>
        <end position="54"/>
    </location>
</feature>
<dbReference type="AlphaFoldDB" id="A0A846ZR79"/>
<protein>
    <submittedName>
        <fullName evidence="2">Twin transmembrane helix small protein</fullName>
    </submittedName>
</protein>